<dbReference type="RefSeq" id="WP_188418322.1">
    <property type="nucleotide sequence ID" value="NZ_BMDO01000011.1"/>
</dbReference>
<protein>
    <submittedName>
        <fullName evidence="1">Uncharacterized protein</fullName>
    </submittedName>
</protein>
<keyword evidence="2" id="KW-1185">Reference proteome</keyword>
<comment type="caution">
    <text evidence="1">The sequence shown here is derived from an EMBL/GenBank/DDBJ whole genome shotgun (WGS) entry which is preliminary data.</text>
</comment>
<evidence type="ECO:0000313" key="1">
    <source>
        <dbReference type="EMBL" id="GGI52206.1"/>
    </source>
</evidence>
<evidence type="ECO:0000313" key="2">
    <source>
        <dbReference type="Proteomes" id="UP000662074"/>
    </source>
</evidence>
<dbReference type="Proteomes" id="UP000662074">
    <property type="component" value="Unassembled WGS sequence"/>
</dbReference>
<gene>
    <name evidence="1" type="ORF">GCM10011425_34180</name>
</gene>
<proteinExistence type="predicted"/>
<organism evidence="1 2">
    <name type="scientific">Mucilaginibacter galii</name>
    <dbReference type="NCBI Taxonomy" id="2005073"/>
    <lineage>
        <taxon>Bacteria</taxon>
        <taxon>Pseudomonadati</taxon>
        <taxon>Bacteroidota</taxon>
        <taxon>Sphingobacteriia</taxon>
        <taxon>Sphingobacteriales</taxon>
        <taxon>Sphingobacteriaceae</taxon>
        <taxon>Mucilaginibacter</taxon>
    </lineage>
</organism>
<reference evidence="1" key="2">
    <citation type="submission" date="2020-09" db="EMBL/GenBank/DDBJ databases">
        <authorList>
            <person name="Sun Q."/>
            <person name="Sedlacek I."/>
        </authorList>
    </citation>
    <scope>NUCLEOTIDE SEQUENCE</scope>
    <source>
        <strain evidence="1">CCM 8711</strain>
    </source>
</reference>
<dbReference type="AlphaFoldDB" id="A0A917N2R3"/>
<reference evidence="1" key="1">
    <citation type="journal article" date="2014" name="Int. J. Syst. Evol. Microbiol.">
        <title>Complete genome sequence of Corynebacterium casei LMG S-19264T (=DSM 44701T), isolated from a smear-ripened cheese.</title>
        <authorList>
            <consortium name="US DOE Joint Genome Institute (JGI-PGF)"/>
            <person name="Walter F."/>
            <person name="Albersmeier A."/>
            <person name="Kalinowski J."/>
            <person name="Ruckert C."/>
        </authorList>
    </citation>
    <scope>NUCLEOTIDE SEQUENCE</scope>
    <source>
        <strain evidence="1">CCM 8711</strain>
    </source>
</reference>
<name>A0A917N2R3_9SPHI</name>
<dbReference type="EMBL" id="BMDO01000011">
    <property type="protein sequence ID" value="GGI52206.1"/>
    <property type="molecule type" value="Genomic_DNA"/>
</dbReference>
<sequence length="75" mass="8602">MTLQDRIKEKIDGQLKGEVNGESADTLSQLLTADVKFIATQFATYAGKHPELEVNQLFDEWFNDHFNDPLIKTFE</sequence>
<accession>A0A917N2R3</accession>